<evidence type="ECO:0000313" key="2">
    <source>
        <dbReference type="EMBL" id="UJO21794.1"/>
    </source>
</evidence>
<evidence type="ECO:0000256" key="1">
    <source>
        <dbReference type="SAM" id="MobiDB-lite"/>
    </source>
</evidence>
<keyword evidence="3" id="KW-1185">Reference proteome</keyword>
<dbReference type="RefSeq" id="XP_047766160.1">
    <property type="nucleotide sequence ID" value="XM_047908865.1"/>
</dbReference>
<dbReference type="Proteomes" id="UP000756132">
    <property type="component" value="Chromosome 9"/>
</dbReference>
<dbReference type="KEGG" id="ffu:CLAFUR5_09717"/>
<evidence type="ECO:0000313" key="3">
    <source>
        <dbReference type="Proteomes" id="UP000756132"/>
    </source>
</evidence>
<sequence length="293" mass="34461">MTNNEQAGGHREFIFRKIRQRAAPQPQWAQQHCRLLQLPAELRNQIWREALVKDDNERIDLAHLPKPSLLCTCRQIEAEALRIFFFANRFVLNIVITEEWRVQPYTDDSAIRWTLNAEKRGLSIAIRDVYFTFERPGFLQPAEPKRFAMQLIPRANPHFDTPVSFCLAEDQSDFPICTRTSLAMILRDLAKKGREGFRVQEIRRIAYSVRVNEIAGVRLRRWIGVPRVRRWDPRVAYIYHHWIPNSWKSPMKPPTPPPEPKCQCLECRTERREAKKSAKQVAKLDAKKKGKEQ</sequence>
<feature type="region of interest" description="Disordered" evidence="1">
    <location>
        <begin position="274"/>
        <end position="293"/>
    </location>
</feature>
<proteinExistence type="predicted"/>
<gene>
    <name evidence="2" type="ORF">CLAFUR5_09717</name>
</gene>
<protein>
    <submittedName>
        <fullName evidence="2">Uncharacterized protein</fullName>
    </submittedName>
</protein>
<reference evidence="2" key="2">
    <citation type="journal article" date="2022" name="Microb. Genom.">
        <title>A chromosome-scale genome assembly of the tomato pathogen Cladosporium fulvum reveals a compartmentalized genome architecture and the presence of a dispensable chromosome.</title>
        <authorList>
            <person name="Zaccaron A.Z."/>
            <person name="Chen L.H."/>
            <person name="Samaras A."/>
            <person name="Stergiopoulos I."/>
        </authorList>
    </citation>
    <scope>NUCLEOTIDE SEQUENCE</scope>
    <source>
        <strain evidence="2">Race5_Kim</strain>
    </source>
</reference>
<reference evidence="2" key="1">
    <citation type="submission" date="2021-12" db="EMBL/GenBank/DDBJ databases">
        <authorList>
            <person name="Zaccaron A."/>
            <person name="Stergiopoulos I."/>
        </authorList>
    </citation>
    <scope>NUCLEOTIDE SEQUENCE</scope>
    <source>
        <strain evidence="2">Race5_Kim</strain>
    </source>
</reference>
<name>A0A9Q8PFS3_PASFU</name>
<organism evidence="2 3">
    <name type="scientific">Passalora fulva</name>
    <name type="common">Tomato leaf mold</name>
    <name type="synonym">Cladosporium fulvum</name>
    <dbReference type="NCBI Taxonomy" id="5499"/>
    <lineage>
        <taxon>Eukaryota</taxon>
        <taxon>Fungi</taxon>
        <taxon>Dikarya</taxon>
        <taxon>Ascomycota</taxon>
        <taxon>Pezizomycotina</taxon>
        <taxon>Dothideomycetes</taxon>
        <taxon>Dothideomycetidae</taxon>
        <taxon>Mycosphaerellales</taxon>
        <taxon>Mycosphaerellaceae</taxon>
        <taxon>Fulvia</taxon>
    </lineage>
</organism>
<accession>A0A9Q8PFS3</accession>
<dbReference type="EMBL" id="CP090171">
    <property type="protein sequence ID" value="UJO21794.1"/>
    <property type="molecule type" value="Genomic_DNA"/>
</dbReference>
<dbReference type="GeneID" id="71989595"/>
<dbReference type="AlphaFoldDB" id="A0A9Q8PFS3"/>